<dbReference type="InterPro" id="IPR010255">
    <property type="entry name" value="Haem_peroxidase_sf"/>
</dbReference>
<keyword evidence="11" id="KW-0496">Mitochondrion</keyword>
<dbReference type="GO" id="GO:0020037">
    <property type="term" value="F:heme binding"/>
    <property type="evidence" value="ECO:0007669"/>
    <property type="project" value="UniProtKB-UniRule"/>
</dbReference>
<evidence type="ECO:0000256" key="14">
    <source>
        <dbReference type="RuleBase" id="RU363051"/>
    </source>
</evidence>
<comment type="catalytic activity">
    <reaction evidence="13">
        <text>2 Fe(II)-[cytochrome c] + H2O2 + 2 H(+) = 2 Fe(III)-[cytochrome c] + 2 H2O</text>
        <dbReference type="Rhea" id="RHEA:16581"/>
        <dbReference type="Rhea" id="RHEA-COMP:10350"/>
        <dbReference type="Rhea" id="RHEA-COMP:14399"/>
        <dbReference type="ChEBI" id="CHEBI:15377"/>
        <dbReference type="ChEBI" id="CHEBI:15378"/>
        <dbReference type="ChEBI" id="CHEBI:16240"/>
        <dbReference type="ChEBI" id="CHEBI:29033"/>
        <dbReference type="ChEBI" id="CHEBI:29034"/>
        <dbReference type="EC" id="1.11.1.5"/>
    </reaction>
</comment>
<evidence type="ECO:0000313" key="16">
    <source>
        <dbReference type="EMBL" id="ONH69870.1"/>
    </source>
</evidence>
<dbReference type="GO" id="GO:0042744">
    <property type="term" value="P:hydrogen peroxide catabolic process"/>
    <property type="evidence" value="ECO:0007669"/>
    <property type="project" value="TreeGrafter"/>
</dbReference>
<dbReference type="STRING" id="36022.A0A1V2LDG7"/>
<dbReference type="PANTHER" id="PTHR31356">
    <property type="entry name" value="THYLAKOID LUMENAL 29 KDA PROTEIN, CHLOROPLASTIC-RELATED"/>
    <property type="match status" value="1"/>
</dbReference>
<comment type="subcellular location">
    <subcellularLocation>
        <location evidence="3">Mitochondrion intermembrane space</location>
    </subcellularLocation>
    <subcellularLocation>
        <location evidence="2">Mitochondrion matrix</location>
    </subcellularLocation>
</comment>
<evidence type="ECO:0000256" key="12">
    <source>
        <dbReference type="ARBA" id="ARBA00038574"/>
    </source>
</evidence>
<dbReference type="PROSITE" id="PS00435">
    <property type="entry name" value="PEROXIDASE_1"/>
    <property type="match status" value="1"/>
</dbReference>
<keyword evidence="6" id="KW-0349">Heme</keyword>
<dbReference type="GO" id="GO:0034599">
    <property type="term" value="P:cellular response to oxidative stress"/>
    <property type="evidence" value="ECO:0007669"/>
    <property type="project" value="InterPro"/>
</dbReference>
<keyword evidence="8" id="KW-0809">Transit peptide</keyword>
<dbReference type="SUPFAM" id="SSF48113">
    <property type="entry name" value="Heme-dependent peroxidases"/>
    <property type="match status" value="1"/>
</dbReference>
<dbReference type="EC" id="1.11.1.-" evidence="14"/>
<dbReference type="GO" id="GO:0005758">
    <property type="term" value="C:mitochondrial intermembrane space"/>
    <property type="evidence" value="ECO:0007669"/>
    <property type="project" value="UniProtKB-SubCell"/>
</dbReference>
<dbReference type="InterPro" id="IPR002207">
    <property type="entry name" value="Peroxidase_I"/>
</dbReference>
<keyword evidence="7" id="KW-0479">Metal-binding</keyword>
<dbReference type="AlphaFoldDB" id="A0A1V2LDG7"/>
<dbReference type="OMA" id="QRKWNGP"/>
<dbReference type="GO" id="GO:0000302">
    <property type="term" value="P:response to reactive oxygen species"/>
    <property type="evidence" value="ECO:0007669"/>
    <property type="project" value="TreeGrafter"/>
</dbReference>
<dbReference type="EMBL" id="MPUK01000001">
    <property type="protein sequence ID" value="ONH69870.1"/>
    <property type="molecule type" value="Genomic_DNA"/>
</dbReference>
<dbReference type="GO" id="GO:0004130">
    <property type="term" value="F:cytochrome-c peroxidase activity"/>
    <property type="evidence" value="ECO:0007669"/>
    <property type="project" value="UniProtKB-EC"/>
</dbReference>
<dbReference type="PRINTS" id="PR00459">
    <property type="entry name" value="ASPEROXIDASE"/>
</dbReference>
<comment type="function">
    <text evidence="1">Destroys radicals which are normally produced within the cells and which are toxic to biological systems.</text>
</comment>
<evidence type="ECO:0000256" key="3">
    <source>
        <dbReference type="ARBA" id="ARBA00004569"/>
    </source>
</evidence>
<evidence type="ECO:0000256" key="11">
    <source>
        <dbReference type="ARBA" id="ARBA00023128"/>
    </source>
</evidence>
<evidence type="ECO:0000256" key="4">
    <source>
        <dbReference type="ARBA" id="ARBA00005997"/>
    </source>
</evidence>
<comment type="subunit">
    <text evidence="12">Forms a one-to-one complex with cytochrome c.</text>
</comment>
<sequence>MATAIRLPHVSRRALVALTGITTVASATYVYSKQKQQQQKTTFSPFNNKNNNNNKNGVVGGTLASAVALNQADTPEHSKADYQKVYNAIAQRIRDDDEYDDYIGWGPVLVRYAWHSSGTYTAPTPGCPFSGGSFGGTIRHPKEIGDGANNGLQNAEWFMRGIYKEFPWLSWGDLATLGGVVAIQEMGGPKIGWRAGRHDSGAETVMVSKLPDASQNADYVRNLFARMGFEDRETVSLIGAHALGSCHVDAPRYEGQEGPIIKGSGYIGRWTASPNVFTNEFFKLLLEDGKWHWKKWDGPKQYWSDDGLMMLPADMALVEDANYKKIVEMYAKDQDLYFKDFAKGFPKLLELGIDFPKSTETWYFDTLDEQEI</sequence>
<dbReference type="Proteomes" id="UP000189513">
    <property type="component" value="Unassembled WGS sequence"/>
</dbReference>
<dbReference type="PROSITE" id="PS50873">
    <property type="entry name" value="PEROXIDASE_4"/>
    <property type="match status" value="1"/>
</dbReference>
<dbReference type="VEuPathDB" id="FungiDB:BON22_0716"/>
<evidence type="ECO:0000256" key="2">
    <source>
        <dbReference type="ARBA" id="ARBA00004305"/>
    </source>
</evidence>
<evidence type="ECO:0000313" key="17">
    <source>
        <dbReference type="Proteomes" id="UP000189513"/>
    </source>
</evidence>
<keyword evidence="17" id="KW-1185">Reference proteome</keyword>
<evidence type="ECO:0000256" key="8">
    <source>
        <dbReference type="ARBA" id="ARBA00022946"/>
    </source>
</evidence>
<evidence type="ECO:0000256" key="6">
    <source>
        <dbReference type="ARBA" id="ARBA00022617"/>
    </source>
</evidence>
<dbReference type="GO" id="GO:0046872">
    <property type="term" value="F:metal ion binding"/>
    <property type="evidence" value="ECO:0007669"/>
    <property type="project" value="UniProtKB-UniRule"/>
</dbReference>
<comment type="caution">
    <text evidence="16">The sequence shown here is derived from an EMBL/GenBank/DDBJ whole genome shotgun (WGS) entry which is preliminary data.</text>
</comment>
<protein>
    <recommendedName>
        <fullName evidence="14">Peroxidase</fullName>
        <ecNumber evidence="14">1.11.1.-</ecNumber>
    </recommendedName>
</protein>
<dbReference type="InterPro" id="IPR044831">
    <property type="entry name" value="Ccp1-like"/>
</dbReference>
<evidence type="ECO:0000259" key="15">
    <source>
        <dbReference type="PROSITE" id="PS50873"/>
    </source>
</evidence>
<evidence type="ECO:0000256" key="1">
    <source>
        <dbReference type="ARBA" id="ARBA00003917"/>
    </source>
</evidence>
<dbReference type="GO" id="GO:0005759">
    <property type="term" value="C:mitochondrial matrix"/>
    <property type="evidence" value="ECO:0007669"/>
    <property type="project" value="UniProtKB-SubCell"/>
</dbReference>
<organism evidence="16 17">
    <name type="scientific">Cyberlindnera fabianii</name>
    <name type="common">Yeast</name>
    <name type="synonym">Hansenula fabianii</name>
    <dbReference type="NCBI Taxonomy" id="36022"/>
    <lineage>
        <taxon>Eukaryota</taxon>
        <taxon>Fungi</taxon>
        <taxon>Dikarya</taxon>
        <taxon>Ascomycota</taxon>
        <taxon>Saccharomycotina</taxon>
        <taxon>Saccharomycetes</taxon>
        <taxon>Phaffomycetales</taxon>
        <taxon>Phaffomycetaceae</taxon>
        <taxon>Cyberlindnera</taxon>
    </lineage>
</organism>
<keyword evidence="10" id="KW-0408">Iron</keyword>
<dbReference type="PRINTS" id="PR00458">
    <property type="entry name" value="PEROXIDASE"/>
</dbReference>
<name>A0A1V2LDG7_CYBFA</name>
<accession>A0A1V2LDG7</accession>
<keyword evidence="9 14" id="KW-0560">Oxidoreductase</keyword>
<reference evidence="17" key="1">
    <citation type="journal article" date="2017" name="Genome Announc.">
        <title>Genome sequences of Cyberlindnera fabianii 65, Pichia kudriavzevii 129, and Saccharomyces cerevisiae 131 isolated from fermented masau fruits in Zimbabwe.</title>
        <authorList>
            <person name="van Rijswijck I.M.H."/>
            <person name="Derks M.F.L."/>
            <person name="Abee T."/>
            <person name="de Ridder D."/>
            <person name="Smid E.J."/>
        </authorList>
    </citation>
    <scope>NUCLEOTIDE SEQUENCE [LARGE SCALE GENOMIC DNA]</scope>
    <source>
        <strain evidence="17">65</strain>
    </source>
</reference>
<dbReference type="Pfam" id="PF00141">
    <property type="entry name" value="peroxidase"/>
    <property type="match status" value="1"/>
</dbReference>
<proteinExistence type="inferred from homology"/>
<comment type="similarity">
    <text evidence="4">Belongs to the peroxidase family. Cytochrome c peroxidase subfamily.</text>
</comment>
<dbReference type="Gene3D" id="1.10.420.10">
    <property type="entry name" value="Peroxidase, domain 2"/>
    <property type="match status" value="1"/>
</dbReference>
<feature type="domain" description="Plant heme peroxidase family profile" evidence="15">
    <location>
        <begin position="169"/>
        <end position="372"/>
    </location>
</feature>
<dbReference type="Gene3D" id="1.10.520.10">
    <property type="match status" value="1"/>
</dbReference>
<dbReference type="InterPro" id="IPR019793">
    <property type="entry name" value="Peroxidases_heam-ligand_BS"/>
</dbReference>
<evidence type="ECO:0000256" key="13">
    <source>
        <dbReference type="ARBA" id="ARBA00049265"/>
    </source>
</evidence>
<evidence type="ECO:0000256" key="5">
    <source>
        <dbReference type="ARBA" id="ARBA00022559"/>
    </source>
</evidence>
<evidence type="ECO:0000256" key="10">
    <source>
        <dbReference type="ARBA" id="ARBA00023004"/>
    </source>
</evidence>
<evidence type="ECO:0000256" key="7">
    <source>
        <dbReference type="ARBA" id="ARBA00022723"/>
    </source>
</evidence>
<dbReference type="InterPro" id="IPR002016">
    <property type="entry name" value="Haem_peroxidase"/>
</dbReference>
<gene>
    <name evidence="16" type="ORF">BON22_0716</name>
</gene>
<keyword evidence="5 14" id="KW-0575">Peroxidase</keyword>
<evidence type="ECO:0000256" key="9">
    <source>
        <dbReference type="ARBA" id="ARBA00023002"/>
    </source>
</evidence>
<dbReference type="PANTHER" id="PTHR31356:SF58">
    <property type="entry name" value="CYTOCHROME C PEROXIDASE, MITOCHONDRIAL"/>
    <property type="match status" value="1"/>
</dbReference>